<dbReference type="Gene3D" id="3.40.50.150">
    <property type="entry name" value="Vaccinia Virus protein VP39"/>
    <property type="match status" value="1"/>
</dbReference>
<evidence type="ECO:0000313" key="8">
    <source>
        <dbReference type="Proteomes" id="UP000017090"/>
    </source>
</evidence>
<comment type="caution">
    <text evidence="7">The sequence shown here is derived from an EMBL/GenBank/DDBJ whole genome shotgun (WGS) entry which is preliminary data.</text>
</comment>
<dbReference type="InterPro" id="IPR014777">
    <property type="entry name" value="4pyrrole_Mease_sub1"/>
</dbReference>
<dbReference type="PANTHER" id="PTHR43182:SF1">
    <property type="entry name" value="COBALT-PRECORRIN-7 C(5)-METHYLTRANSFERASE"/>
    <property type="match status" value="1"/>
</dbReference>
<organism evidence="7 8">
    <name type="scientific">Megasphaera vaginalis</name>
    <name type="common">ex Srinivasan et al. 2021</name>
    <dbReference type="NCBI Taxonomy" id="1111454"/>
    <lineage>
        <taxon>Bacteria</taxon>
        <taxon>Bacillati</taxon>
        <taxon>Bacillota</taxon>
        <taxon>Negativicutes</taxon>
        <taxon>Veillonellales</taxon>
        <taxon>Veillonellaceae</taxon>
        <taxon>Megasphaera</taxon>
    </lineage>
</organism>
<sequence length="404" mass="43418">MLPIHVIAMGPGNRELLTAAAARALSTCTVVAGDRRLLEAVPDSVRREPLTRPSALRALAASLDHEHDVLGIVVSGDVGFYSLAKAIRDFPDCTVQRHCGISSLVYFAAQLGMSWEDVYVVSRHGRKQALAPAVLQHGKVFCLTGDIDRAEVLCRELCAAGLGGLQVYVGEYLSYDRERIRAGTASELAALHFDSLAVMMILNEASAVIGKGVHGLDDRLFLRGDVPMTKQEVRSVAISKLAPRVGDTIYDVGAGTGSCSVELALQAPLGKVYALEVKAAALQLLEANKARFGVENMHIVSGEASEHIAALPPCDCAFIGGTKGRLAAILDRIYEKNERCRVVITAVTLETVSEAIAYYKDKDGYRFDIVNLFVAAGRQAVAYTMMIGQNPVYVMRAVKQGGES</sequence>
<feature type="domain" description="Tetrapyrrole methylase" evidence="6">
    <location>
        <begin position="4"/>
        <end position="189"/>
    </location>
</feature>
<proteinExistence type="predicted"/>
<name>U7UTF0_9FIRM</name>
<evidence type="ECO:0000256" key="4">
    <source>
        <dbReference type="ARBA" id="ARBA00022679"/>
    </source>
</evidence>
<keyword evidence="3 7" id="KW-0489">Methyltransferase</keyword>
<accession>U7UTF0</accession>
<dbReference type="eggNOG" id="COG2241">
    <property type="taxonomic scope" value="Bacteria"/>
</dbReference>
<dbReference type="AlphaFoldDB" id="U7UTF0"/>
<dbReference type="InterPro" id="IPR050714">
    <property type="entry name" value="Cobalamin_biosynth_MTase"/>
</dbReference>
<dbReference type="Gene3D" id="3.30.950.10">
    <property type="entry name" value="Methyltransferase, Cobalt-precorrin-4 Transmethylase, Domain 2"/>
    <property type="match status" value="1"/>
</dbReference>
<dbReference type="GO" id="GO:0009236">
    <property type="term" value="P:cobalamin biosynthetic process"/>
    <property type="evidence" value="ECO:0007669"/>
    <property type="project" value="UniProtKB-UniPathway"/>
</dbReference>
<dbReference type="InterPro" id="IPR035996">
    <property type="entry name" value="4pyrrol_Methylase_sf"/>
</dbReference>
<dbReference type="NCBIfam" id="TIGR02469">
    <property type="entry name" value="CbiT"/>
    <property type="match status" value="1"/>
</dbReference>
<dbReference type="InterPro" id="IPR029063">
    <property type="entry name" value="SAM-dependent_MTases_sf"/>
</dbReference>
<reference evidence="7 8" key="1">
    <citation type="submission" date="2013-09" db="EMBL/GenBank/DDBJ databases">
        <authorList>
            <person name="Durkin A.S."/>
            <person name="Haft D.R."/>
            <person name="McCorrison J."/>
            <person name="Torralba M."/>
            <person name="Gillis M."/>
            <person name="Haft D.H."/>
            <person name="Methe B."/>
            <person name="Sutton G."/>
            <person name="Nelson K.E."/>
        </authorList>
    </citation>
    <scope>NUCLEOTIDE SEQUENCE [LARGE SCALE GENOMIC DNA]</scope>
    <source>
        <strain evidence="7 8">BV3C16-1</strain>
    </source>
</reference>
<keyword evidence="2" id="KW-0169">Cobalamin biosynthesis</keyword>
<dbReference type="GO" id="GO:0008276">
    <property type="term" value="F:protein methyltransferase activity"/>
    <property type="evidence" value="ECO:0007669"/>
    <property type="project" value="InterPro"/>
</dbReference>
<keyword evidence="4 7" id="KW-0808">Transferase</keyword>
<dbReference type="SUPFAM" id="SSF53335">
    <property type="entry name" value="S-adenosyl-L-methionine-dependent methyltransferases"/>
    <property type="match status" value="1"/>
</dbReference>
<dbReference type="InterPro" id="IPR000878">
    <property type="entry name" value="4pyrrol_Mease"/>
</dbReference>
<keyword evidence="8" id="KW-1185">Reference proteome</keyword>
<comment type="pathway">
    <text evidence="1">Cofactor biosynthesis; adenosylcobalamin biosynthesis.</text>
</comment>
<dbReference type="RefSeq" id="WP_023053018.1">
    <property type="nucleotide sequence ID" value="NZ_AWXA01000008.1"/>
</dbReference>
<gene>
    <name evidence="7" type="ORF">HMPREF1250_2124</name>
</gene>
<evidence type="ECO:0000256" key="1">
    <source>
        <dbReference type="ARBA" id="ARBA00004953"/>
    </source>
</evidence>
<dbReference type="InterPro" id="IPR012818">
    <property type="entry name" value="CbiE"/>
</dbReference>
<dbReference type="Pfam" id="PF00590">
    <property type="entry name" value="TP_methylase"/>
    <property type="match status" value="1"/>
</dbReference>
<dbReference type="Proteomes" id="UP000017090">
    <property type="component" value="Unassembled WGS sequence"/>
</dbReference>
<evidence type="ECO:0000256" key="2">
    <source>
        <dbReference type="ARBA" id="ARBA00022573"/>
    </source>
</evidence>
<evidence type="ECO:0000259" key="6">
    <source>
        <dbReference type="Pfam" id="PF00590"/>
    </source>
</evidence>
<evidence type="ECO:0000256" key="5">
    <source>
        <dbReference type="ARBA" id="ARBA00022691"/>
    </source>
</evidence>
<protein>
    <submittedName>
        <fullName evidence="7">Precorrin-6y C5,15-methyltransferase (Decarboxylating), CbiE subunit / precorrin-6Y C5,15-methyltransferase (Decarboxylating), CbiT subunit multi-domain protein</fullName>
        <ecNumber evidence="7">2.1.1.132</ecNumber>
    </submittedName>
</protein>
<dbReference type="PATRIC" id="fig|1111454.3.peg.458"/>
<dbReference type="OrthoDB" id="9780707at2"/>
<dbReference type="SUPFAM" id="SSF53790">
    <property type="entry name" value="Tetrapyrrole methylase"/>
    <property type="match status" value="1"/>
</dbReference>
<dbReference type="UniPathway" id="UPA00148"/>
<evidence type="ECO:0000313" key="7">
    <source>
        <dbReference type="EMBL" id="ERT61728.1"/>
    </source>
</evidence>
<keyword evidence="5" id="KW-0949">S-adenosyl-L-methionine</keyword>
<dbReference type="GO" id="GO:0032259">
    <property type="term" value="P:methylation"/>
    <property type="evidence" value="ECO:0007669"/>
    <property type="project" value="UniProtKB-KW"/>
</dbReference>
<dbReference type="InterPro" id="IPR014008">
    <property type="entry name" value="Cbl_synth_MTase_CbiT"/>
</dbReference>
<dbReference type="InterPro" id="IPR014776">
    <property type="entry name" value="4pyrrole_Mease_sub2"/>
</dbReference>
<dbReference type="GO" id="GO:0046025">
    <property type="term" value="F:precorrin-6Y C5,15-methyltransferase (decarboxylating) activity"/>
    <property type="evidence" value="ECO:0007669"/>
    <property type="project" value="UniProtKB-EC"/>
</dbReference>
<dbReference type="NCBIfam" id="TIGR02467">
    <property type="entry name" value="CbiE"/>
    <property type="match status" value="1"/>
</dbReference>
<dbReference type="EC" id="2.1.1.132" evidence="7"/>
<dbReference type="PANTHER" id="PTHR43182">
    <property type="entry name" value="COBALT-PRECORRIN-6B C(15)-METHYLTRANSFERASE (DECARBOXYLATING)"/>
    <property type="match status" value="1"/>
</dbReference>
<dbReference type="eggNOG" id="COG2242">
    <property type="taxonomic scope" value="Bacteria"/>
</dbReference>
<dbReference type="CDD" id="cd02440">
    <property type="entry name" value="AdoMet_MTases"/>
    <property type="match status" value="1"/>
</dbReference>
<dbReference type="Gene3D" id="3.40.1010.10">
    <property type="entry name" value="Cobalt-precorrin-4 Transmethylase, Domain 1"/>
    <property type="match status" value="1"/>
</dbReference>
<dbReference type="CDD" id="cd11644">
    <property type="entry name" value="Precorrin-6Y-MT"/>
    <property type="match status" value="1"/>
</dbReference>
<evidence type="ECO:0000256" key="3">
    <source>
        <dbReference type="ARBA" id="ARBA00022603"/>
    </source>
</evidence>
<dbReference type="EMBL" id="AWXA01000008">
    <property type="protein sequence ID" value="ERT61728.1"/>
    <property type="molecule type" value="Genomic_DNA"/>
</dbReference>
<dbReference type="STRING" id="1111454.HMPREF1250_2124"/>